<organism evidence="1 2">
    <name type="scientific">Streptomyces kaniharaensis</name>
    <dbReference type="NCBI Taxonomy" id="212423"/>
    <lineage>
        <taxon>Bacteria</taxon>
        <taxon>Bacillati</taxon>
        <taxon>Actinomycetota</taxon>
        <taxon>Actinomycetes</taxon>
        <taxon>Kitasatosporales</taxon>
        <taxon>Streptomycetaceae</taxon>
        <taxon>Streptomyces</taxon>
    </lineage>
</organism>
<dbReference type="RefSeq" id="WP_153461208.1">
    <property type="nucleotide sequence ID" value="NZ_WBOF01000001.1"/>
</dbReference>
<dbReference type="Proteomes" id="UP000450000">
    <property type="component" value="Unassembled WGS sequence"/>
</dbReference>
<dbReference type="Pfam" id="PF19784">
    <property type="entry name" value="DUF6269"/>
    <property type="match status" value="1"/>
</dbReference>
<comment type="caution">
    <text evidence="1">The sequence shown here is derived from an EMBL/GenBank/DDBJ whole genome shotgun (WGS) entry which is preliminary data.</text>
</comment>
<protein>
    <submittedName>
        <fullName evidence="1">Uncharacterized protein</fullName>
    </submittedName>
</protein>
<dbReference type="InterPro" id="IPR046236">
    <property type="entry name" value="DUF6269"/>
</dbReference>
<gene>
    <name evidence="1" type="ORF">F7Q99_11910</name>
</gene>
<dbReference type="EMBL" id="WBOF01000001">
    <property type="protein sequence ID" value="MQS12977.1"/>
    <property type="molecule type" value="Genomic_DNA"/>
</dbReference>
<dbReference type="OrthoDB" id="4278981at2"/>
<keyword evidence="2" id="KW-1185">Reference proteome</keyword>
<evidence type="ECO:0000313" key="1">
    <source>
        <dbReference type="EMBL" id="MQS12977.1"/>
    </source>
</evidence>
<dbReference type="AlphaFoldDB" id="A0A6N7KRM8"/>
<evidence type="ECO:0000313" key="2">
    <source>
        <dbReference type="Proteomes" id="UP000450000"/>
    </source>
</evidence>
<name>A0A6N7KRM8_9ACTN</name>
<reference evidence="1 2" key="1">
    <citation type="submission" date="2019-09" db="EMBL/GenBank/DDBJ databases">
        <title>Genome Sequences of Streptomyces kaniharaensis ATCC 21070.</title>
        <authorList>
            <person name="Zhu W."/>
            <person name="De Crecy-Lagard V."/>
            <person name="Richards N.G."/>
        </authorList>
    </citation>
    <scope>NUCLEOTIDE SEQUENCE [LARGE SCALE GENOMIC DNA]</scope>
    <source>
        <strain evidence="1 2">SF-557</strain>
    </source>
</reference>
<accession>A0A6N7KRM8</accession>
<sequence>MFEEAKVEHPLDVLTEIENTAAVDQDLLLKENGTPWAELLANYVDVLSDLAVHGSATNGPTNGYTVRYGLDEGHAGGCGRG</sequence>
<proteinExistence type="predicted"/>